<accession>A0A9P6KTX0</accession>
<evidence type="ECO:0000313" key="3">
    <source>
        <dbReference type="Proteomes" id="UP000756921"/>
    </source>
</evidence>
<dbReference type="AlphaFoldDB" id="A0A9P6KTX0"/>
<dbReference type="OrthoDB" id="10375863at2759"/>
<feature type="region of interest" description="Disordered" evidence="1">
    <location>
        <begin position="1"/>
        <end position="22"/>
    </location>
</feature>
<comment type="caution">
    <text evidence="2">The sequence shown here is derived from an EMBL/GenBank/DDBJ whole genome shotgun (WGS) entry which is preliminary data.</text>
</comment>
<protein>
    <submittedName>
        <fullName evidence="2">Uncharacterized protein</fullName>
    </submittedName>
</protein>
<keyword evidence="3" id="KW-1185">Reference proteome</keyword>
<dbReference type="EMBL" id="WJXW01000003">
    <property type="protein sequence ID" value="KAF9738371.1"/>
    <property type="molecule type" value="Genomic_DNA"/>
</dbReference>
<gene>
    <name evidence="2" type="ORF">PMIN01_03654</name>
</gene>
<evidence type="ECO:0000256" key="1">
    <source>
        <dbReference type="SAM" id="MobiDB-lite"/>
    </source>
</evidence>
<name>A0A9P6KTX0_9PLEO</name>
<sequence length="343" mass="38860">MAQVSSVGFQDHGKETSLVQGNTRSHTFLEGASQMRLQSTQNLPHDAAEPVEPADEAFPTTGHTVVYLPTTESPLSNTLFVPSIYASPAVSTLVSPGQEGWFRTTWQRIVGRLSQSSNRHLSRVTQTPADYYPPQRFERTIDLNLTQLKGEIYKCSARALIDIHSPCNLISASMIESLPPIVHESTERECYARNPAGLAYSNGHVKARWRCEDRANFDPTFEEAEFWIMEQDIGCDIVLGEPTIRDHRLLQPESWIPLAVPMGRNTAHIQVDRSSISSRDVSAEQARQLEYRLMEQSNSYEQRRHAYAHGQAHNYVKPAYANMYSARYEEAKLEFDNLSYRGR</sequence>
<organism evidence="2 3">
    <name type="scientific">Paraphaeosphaeria minitans</name>
    <dbReference type="NCBI Taxonomy" id="565426"/>
    <lineage>
        <taxon>Eukaryota</taxon>
        <taxon>Fungi</taxon>
        <taxon>Dikarya</taxon>
        <taxon>Ascomycota</taxon>
        <taxon>Pezizomycotina</taxon>
        <taxon>Dothideomycetes</taxon>
        <taxon>Pleosporomycetidae</taxon>
        <taxon>Pleosporales</taxon>
        <taxon>Massarineae</taxon>
        <taxon>Didymosphaeriaceae</taxon>
        <taxon>Paraphaeosphaeria</taxon>
    </lineage>
</organism>
<reference evidence="2" key="1">
    <citation type="journal article" date="2020" name="Mol. Plant Microbe Interact.">
        <title>Genome Sequence of the Biocontrol Agent Coniothyrium minitans strain Conio (IMI 134523).</title>
        <authorList>
            <person name="Patel D."/>
            <person name="Shittu T.A."/>
            <person name="Baroncelli R."/>
            <person name="Muthumeenakshi S."/>
            <person name="Osborne T.H."/>
            <person name="Janganan T.K."/>
            <person name="Sreenivasaprasad S."/>
        </authorList>
    </citation>
    <scope>NUCLEOTIDE SEQUENCE</scope>
    <source>
        <strain evidence="2">Conio</strain>
    </source>
</reference>
<proteinExistence type="predicted"/>
<dbReference type="Proteomes" id="UP000756921">
    <property type="component" value="Unassembled WGS sequence"/>
</dbReference>
<evidence type="ECO:0000313" key="2">
    <source>
        <dbReference type="EMBL" id="KAF9738371.1"/>
    </source>
</evidence>